<dbReference type="PANTHER" id="PTHR11908:SF132">
    <property type="entry name" value="ALDEHYDE OXIDASE 1-RELATED"/>
    <property type="match status" value="1"/>
</dbReference>
<evidence type="ECO:0000256" key="3">
    <source>
        <dbReference type="SAM" id="MobiDB-lite"/>
    </source>
</evidence>
<protein>
    <submittedName>
        <fullName evidence="5">Carbon-monoxide dehydrogenase large subunit</fullName>
        <ecNumber evidence="5">1.2.7.4</ecNumber>
    </submittedName>
</protein>
<dbReference type="AlphaFoldDB" id="A0A6B0STY0"/>
<dbReference type="RefSeq" id="WP_159668677.1">
    <property type="nucleotide sequence ID" value="NZ_WUUS01000009.1"/>
</dbReference>
<evidence type="ECO:0000259" key="4">
    <source>
        <dbReference type="SMART" id="SM01008"/>
    </source>
</evidence>
<gene>
    <name evidence="5" type="ORF">GRX01_13850</name>
</gene>
<keyword evidence="6" id="KW-1185">Reference proteome</keyword>
<dbReference type="GO" id="GO:0005506">
    <property type="term" value="F:iron ion binding"/>
    <property type="evidence" value="ECO:0007669"/>
    <property type="project" value="InterPro"/>
</dbReference>
<dbReference type="InterPro" id="IPR036856">
    <property type="entry name" value="Ald_Oxase/Xan_DH_a/b_sf"/>
</dbReference>
<dbReference type="OrthoDB" id="57164at2157"/>
<evidence type="ECO:0000256" key="2">
    <source>
        <dbReference type="ARBA" id="ARBA00023002"/>
    </source>
</evidence>
<evidence type="ECO:0000313" key="5">
    <source>
        <dbReference type="EMBL" id="MXR42418.1"/>
    </source>
</evidence>
<dbReference type="InterPro" id="IPR037165">
    <property type="entry name" value="AldOxase/xan_DH_Mopterin-bd_sf"/>
</dbReference>
<dbReference type="Pfam" id="PF01315">
    <property type="entry name" value="Ald_Xan_dh_C"/>
    <property type="match status" value="1"/>
</dbReference>
<dbReference type="SUPFAM" id="SSF54665">
    <property type="entry name" value="CO dehydrogenase molybdoprotein N-domain-like"/>
    <property type="match status" value="1"/>
</dbReference>
<dbReference type="Gene3D" id="3.30.365.10">
    <property type="entry name" value="Aldehyde oxidase/xanthine dehydrogenase, molybdopterin binding domain"/>
    <property type="match status" value="4"/>
</dbReference>
<feature type="compositionally biased region" description="Acidic residues" evidence="3">
    <location>
        <begin position="1"/>
        <end position="15"/>
    </location>
</feature>
<dbReference type="SMART" id="SM01008">
    <property type="entry name" value="Ald_Xan_dh_C"/>
    <property type="match status" value="1"/>
</dbReference>
<keyword evidence="1" id="KW-0500">Molybdenum</keyword>
<name>A0A6B0STY0_9EURY</name>
<dbReference type="InterPro" id="IPR008274">
    <property type="entry name" value="AldOxase/xan_DH_MoCoBD1"/>
</dbReference>
<dbReference type="SUPFAM" id="SSF56003">
    <property type="entry name" value="Molybdenum cofactor-binding domain"/>
    <property type="match status" value="1"/>
</dbReference>
<dbReference type="NCBIfam" id="TIGR02416">
    <property type="entry name" value="CO_dehy_Mo_lg"/>
    <property type="match status" value="1"/>
</dbReference>
<dbReference type="GO" id="GO:0030151">
    <property type="term" value="F:molybdenum ion binding"/>
    <property type="evidence" value="ECO:0007669"/>
    <property type="project" value="InterPro"/>
</dbReference>
<reference evidence="5 6" key="1">
    <citation type="submission" date="2019-12" db="EMBL/GenBank/DDBJ databases">
        <title>Isolation and characterization of three novel carbon monoxide-oxidizing members of Halobacteria from salione crusts and soils.</title>
        <authorList>
            <person name="Myers M.R."/>
            <person name="King G.M."/>
        </authorList>
    </citation>
    <scope>NUCLEOTIDE SEQUENCE [LARGE SCALE GENOMIC DNA]</scope>
    <source>
        <strain evidence="5 6">WSA2</strain>
    </source>
</reference>
<organism evidence="5 6">
    <name type="scientific">Halobaculum saliterrae</name>
    <dbReference type="NCBI Taxonomy" id="2073113"/>
    <lineage>
        <taxon>Archaea</taxon>
        <taxon>Methanobacteriati</taxon>
        <taxon>Methanobacteriota</taxon>
        <taxon>Stenosarchaea group</taxon>
        <taxon>Halobacteria</taxon>
        <taxon>Halobacteriales</taxon>
        <taxon>Haloferacaceae</taxon>
        <taxon>Halobaculum</taxon>
    </lineage>
</organism>
<dbReference type="InterPro" id="IPR016208">
    <property type="entry name" value="Ald_Oxase/xanthine_DH-like"/>
</dbReference>
<feature type="compositionally biased region" description="Basic and acidic residues" evidence="3">
    <location>
        <begin position="16"/>
        <end position="31"/>
    </location>
</feature>
<dbReference type="EMBL" id="WUUS01000009">
    <property type="protein sequence ID" value="MXR42418.1"/>
    <property type="molecule type" value="Genomic_DNA"/>
</dbReference>
<keyword evidence="2 5" id="KW-0560">Oxidoreductase</keyword>
<dbReference type="InterPro" id="IPR046867">
    <property type="entry name" value="AldOxase/xan_DH_MoCoBD2"/>
</dbReference>
<dbReference type="InterPro" id="IPR000674">
    <property type="entry name" value="Ald_Oxase/Xan_DH_a/b"/>
</dbReference>
<dbReference type="Pfam" id="PF02738">
    <property type="entry name" value="MoCoBD_1"/>
    <property type="match status" value="1"/>
</dbReference>
<dbReference type="PANTHER" id="PTHR11908">
    <property type="entry name" value="XANTHINE DEHYDROGENASE"/>
    <property type="match status" value="1"/>
</dbReference>
<comment type="caution">
    <text evidence="5">The sequence shown here is derived from an EMBL/GenBank/DDBJ whole genome shotgun (WGS) entry which is preliminary data.</text>
</comment>
<dbReference type="EC" id="1.2.7.4" evidence="5"/>
<dbReference type="GO" id="GO:0043885">
    <property type="term" value="F:anaerobic carbon-monoxide dehydrogenase activity"/>
    <property type="evidence" value="ECO:0007669"/>
    <property type="project" value="UniProtKB-EC"/>
</dbReference>
<evidence type="ECO:0000256" key="1">
    <source>
        <dbReference type="ARBA" id="ARBA00022505"/>
    </source>
</evidence>
<accession>A0A6B0STY0</accession>
<dbReference type="Gene3D" id="3.90.1170.50">
    <property type="entry name" value="Aldehyde oxidase/xanthine dehydrogenase, a/b hammerhead"/>
    <property type="match status" value="1"/>
</dbReference>
<sequence>MSSEPDNPDVPDAETEYQHPEDDGPDPEKHCGHGRGGMGEEVSRKEDKRFITGRGDYVDDIKKPGMLHCEIVRSPHAHARIEEIDGSRAMAMDDVVAVLTADDLLEHDLATMPTLMDDTQDVLVNDKVKFQSQEVAAVIAKDRYAAKDGAEKVEVEYDVLDPVVDAEEALKEDAPLVRDELEDQEDNHIFDWDTGNEEETQRAFDAADVTVEEDMEYQRLHPAPIETCGAVADWDPGKDKMTVHMTSQAPHAHRTLFSQVSGIPEHKVRIVSPDVGGGFGNKVPIYPGYVVAAAASYVLEQPVKWVEERSENIQTTGFARDYEMTGEIAATEDGEIEAVRVDVLANHGAYNAAAQPSKFPAGFFNIFTGSYDIDAAYGSLTAAFTNTAPGGVAYRCSFRVTEAVYLIERMVKVLADELDMDPTEVRRKNFIPSDAFPYESATGWNYDSGDYEKALDKALEMADYEEYREEQRRRIENDADKLLGIGVSSFTEVVGAGPGKQCDIAGIEMFDSADLRVNPTGNAVLRVGVQTQGQGHETTFAQIVAEELGMDVDDIVVEHGDTDTEPYGLGTYGSRSTPVAGAAAAVAARKVRDKAKSIAANELEAAEEDIEWDRESGEFHVAGAPDRSITITEIAAGAFMNHPDQEEPGLEATNYYDPPEMTYPFGSYVVVVEVDRETGEVEFEKFVAVDDCGNRINPMIIEGQIHGGLAQGIGTAMLEEVTYDDNGNVTGGDFMNYLLPTANEIPNFETGHTVTPSPHHPIGAKGVGESPTVGSPPAIVNAVTDAMSHAGVSHVEMPMTPDRVWKTLSEHGLDIGPADNVAFEFDDDGAGEPADD</sequence>
<evidence type="ECO:0000313" key="6">
    <source>
        <dbReference type="Proteomes" id="UP000437065"/>
    </source>
</evidence>
<feature type="region of interest" description="Disordered" evidence="3">
    <location>
        <begin position="1"/>
        <end position="48"/>
    </location>
</feature>
<dbReference type="FunFam" id="3.30.365.10:FF:000001">
    <property type="entry name" value="Xanthine dehydrogenase oxidase"/>
    <property type="match status" value="1"/>
</dbReference>
<dbReference type="GO" id="GO:0005507">
    <property type="term" value="F:copper ion binding"/>
    <property type="evidence" value="ECO:0007669"/>
    <property type="project" value="InterPro"/>
</dbReference>
<dbReference type="Proteomes" id="UP000437065">
    <property type="component" value="Unassembled WGS sequence"/>
</dbReference>
<feature type="domain" description="Aldehyde oxidase/xanthine dehydrogenase a/b hammerhead" evidence="4">
    <location>
        <begin position="52"/>
        <end position="161"/>
    </location>
</feature>
<dbReference type="Pfam" id="PF20256">
    <property type="entry name" value="MoCoBD_2"/>
    <property type="match status" value="1"/>
</dbReference>
<dbReference type="InterPro" id="IPR012780">
    <property type="entry name" value="CO_Mo_DH_lsu"/>
</dbReference>
<proteinExistence type="predicted"/>